<dbReference type="Gene3D" id="3.40.30.10">
    <property type="entry name" value="Glutaredoxin"/>
    <property type="match status" value="1"/>
</dbReference>
<keyword evidence="1" id="KW-1015">Disulfide bond</keyword>
<protein>
    <submittedName>
        <fullName evidence="3">Thioredoxin-like protein</fullName>
    </submittedName>
</protein>
<sequence>MPDKGIQSVHIRLLTQINSGKVILVDFYADRCDPCKLISPDFETLSDRHPNPERVEFCRVDIDGLPDNAVGFGIRAMPTFHAYKNGERIEAMVGANRAGLDSEVRLTCDGPFNEVLTETVSPGRNVEF</sequence>
<dbReference type="AlphaFoldDB" id="A0A8I2YWE0"/>
<evidence type="ECO:0000259" key="2">
    <source>
        <dbReference type="PROSITE" id="PS51352"/>
    </source>
</evidence>
<accession>A0A8I2YWE0</accession>
<name>A0A8I2YWE0_9AGAM</name>
<evidence type="ECO:0000313" key="3">
    <source>
        <dbReference type="EMBL" id="KAG6380664.1"/>
    </source>
</evidence>
<dbReference type="Pfam" id="PF00085">
    <property type="entry name" value="Thioredoxin"/>
    <property type="match status" value="1"/>
</dbReference>
<dbReference type="SUPFAM" id="SSF52833">
    <property type="entry name" value="Thioredoxin-like"/>
    <property type="match status" value="1"/>
</dbReference>
<organism evidence="3 4">
    <name type="scientific">Boletus reticuloceps</name>
    <dbReference type="NCBI Taxonomy" id="495285"/>
    <lineage>
        <taxon>Eukaryota</taxon>
        <taxon>Fungi</taxon>
        <taxon>Dikarya</taxon>
        <taxon>Basidiomycota</taxon>
        <taxon>Agaricomycotina</taxon>
        <taxon>Agaricomycetes</taxon>
        <taxon>Agaricomycetidae</taxon>
        <taxon>Boletales</taxon>
        <taxon>Boletineae</taxon>
        <taxon>Boletaceae</taxon>
        <taxon>Boletoideae</taxon>
        <taxon>Boletus</taxon>
    </lineage>
</organism>
<evidence type="ECO:0000313" key="4">
    <source>
        <dbReference type="Proteomes" id="UP000683000"/>
    </source>
</evidence>
<dbReference type="Proteomes" id="UP000683000">
    <property type="component" value="Unassembled WGS sequence"/>
</dbReference>
<dbReference type="PANTHER" id="PTHR46115">
    <property type="entry name" value="THIOREDOXIN-LIKE PROTEIN 1"/>
    <property type="match status" value="1"/>
</dbReference>
<dbReference type="InterPro" id="IPR036249">
    <property type="entry name" value="Thioredoxin-like_sf"/>
</dbReference>
<dbReference type="OrthoDB" id="2121326at2759"/>
<comment type="caution">
    <text evidence="3">The sequence shown here is derived from an EMBL/GenBank/DDBJ whole genome shotgun (WGS) entry which is preliminary data.</text>
</comment>
<dbReference type="InterPro" id="IPR013766">
    <property type="entry name" value="Thioredoxin_domain"/>
</dbReference>
<dbReference type="CDD" id="cd02947">
    <property type="entry name" value="TRX_family"/>
    <property type="match status" value="1"/>
</dbReference>
<dbReference type="EMBL" id="JAGFBS010000002">
    <property type="protein sequence ID" value="KAG6380664.1"/>
    <property type="molecule type" value="Genomic_DNA"/>
</dbReference>
<reference evidence="3" key="1">
    <citation type="submission" date="2021-03" db="EMBL/GenBank/DDBJ databases">
        <title>Evolutionary innovations through gain and loss of genes in the ectomycorrhizal Boletales.</title>
        <authorList>
            <person name="Wu G."/>
            <person name="Miyauchi S."/>
            <person name="Morin E."/>
            <person name="Yang Z.-L."/>
            <person name="Xu J."/>
            <person name="Martin F.M."/>
        </authorList>
    </citation>
    <scope>NUCLEOTIDE SEQUENCE</scope>
    <source>
        <strain evidence="3">BR01</strain>
    </source>
</reference>
<keyword evidence="4" id="KW-1185">Reference proteome</keyword>
<feature type="domain" description="Thioredoxin" evidence="2">
    <location>
        <begin position="1"/>
        <end position="125"/>
    </location>
</feature>
<evidence type="ECO:0000256" key="1">
    <source>
        <dbReference type="ARBA" id="ARBA00023157"/>
    </source>
</evidence>
<gene>
    <name evidence="3" type="ORF">JVT61DRAFT_5035</name>
</gene>
<dbReference type="PROSITE" id="PS51352">
    <property type="entry name" value="THIOREDOXIN_2"/>
    <property type="match status" value="1"/>
</dbReference>
<proteinExistence type="predicted"/>